<feature type="compositionally biased region" description="Polar residues" evidence="1">
    <location>
        <begin position="283"/>
        <end position="306"/>
    </location>
</feature>
<dbReference type="Proteomes" id="UP000799437">
    <property type="component" value="Unassembled WGS sequence"/>
</dbReference>
<dbReference type="PANTHER" id="PTHR38117:SF2">
    <property type="entry name" value="NACHT AND WD40 DOMAIN PROTEIN"/>
    <property type="match status" value="1"/>
</dbReference>
<name>A0A6A6VWW2_9PEZI</name>
<dbReference type="RefSeq" id="XP_033597533.1">
    <property type="nucleotide sequence ID" value="XM_033739077.1"/>
</dbReference>
<dbReference type="GeneID" id="54480131"/>
<proteinExistence type="predicted"/>
<feature type="compositionally biased region" description="Low complexity" evidence="1">
    <location>
        <begin position="307"/>
        <end position="319"/>
    </location>
</feature>
<feature type="domain" description="DUF7053" evidence="2">
    <location>
        <begin position="2"/>
        <end position="170"/>
    </location>
</feature>
<dbReference type="Pfam" id="PF23155">
    <property type="entry name" value="DUF7053"/>
    <property type="match status" value="1"/>
</dbReference>
<evidence type="ECO:0000313" key="3">
    <source>
        <dbReference type="EMBL" id="KAF2755082.1"/>
    </source>
</evidence>
<feature type="compositionally biased region" description="Polar residues" evidence="1">
    <location>
        <begin position="323"/>
        <end position="334"/>
    </location>
</feature>
<feature type="compositionally biased region" description="Polar residues" evidence="1">
    <location>
        <begin position="196"/>
        <end position="212"/>
    </location>
</feature>
<feature type="compositionally biased region" description="Polar residues" evidence="1">
    <location>
        <begin position="253"/>
        <end position="268"/>
    </location>
</feature>
<accession>A0A6A6VWW2</accession>
<reference evidence="3" key="1">
    <citation type="journal article" date="2020" name="Stud. Mycol.">
        <title>101 Dothideomycetes genomes: a test case for predicting lifestyles and emergence of pathogens.</title>
        <authorList>
            <person name="Haridas S."/>
            <person name="Albert R."/>
            <person name="Binder M."/>
            <person name="Bloem J."/>
            <person name="Labutti K."/>
            <person name="Salamov A."/>
            <person name="Andreopoulos B."/>
            <person name="Baker S."/>
            <person name="Barry K."/>
            <person name="Bills G."/>
            <person name="Bluhm B."/>
            <person name="Cannon C."/>
            <person name="Castanera R."/>
            <person name="Culley D."/>
            <person name="Daum C."/>
            <person name="Ezra D."/>
            <person name="Gonzalez J."/>
            <person name="Henrissat B."/>
            <person name="Kuo A."/>
            <person name="Liang C."/>
            <person name="Lipzen A."/>
            <person name="Lutzoni F."/>
            <person name="Magnuson J."/>
            <person name="Mondo S."/>
            <person name="Nolan M."/>
            <person name="Ohm R."/>
            <person name="Pangilinan J."/>
            <person name="Park H.-J."/>
            <person name="Ramirez L."/>
            <person name="Alfaro M."/>
            <person name="Sun H."/>
            <person name="Tritt A."/>
            <person name="Yoshinaga Y."/>
            <person name="Zwiers L.-H."/>
            <person name="Turgeon B."/>
            <person name="Goodwin S."/>
            <person name="Spatafora J."/>
            <person name="Crous P."/>
            <person name="Grigoriev I."/>
        </authorList>
    </citation>
    <scope>NUCLEOTIDE SEQUENCE</scope>
    <source>
        <strain evidence="3">CBS 121739</strain>
    </source>
</reference>
<dbReference type="InterPro" id="IPR055481">
    <property type="entry name" value="DUF7053"/>
</dbReference>
<dbReference type="OrthoDB" id="3246050at2759"/>
<feature type="compositionally biased region" description="Low complexity" evidence="1">
    <location>
        <begin position="237"/>
        <end position="252"/>
    </location>
</feature>
<feature type="compositionally biased region" description="Polar residues" evidence="1">
    <location>
        <begin position="224"/>
        <end position="236"/>
    </location>
</feature>
<dbReference type="PANTHER" id="PTHR38117">
    <property type="entry name" value="NACHT AND WD40 DOMAIN PROTEIN"/>
    <property type="match status" value="1"/>
</dbReference>
<feature type="compositionally biased region" description="Pro residues" evidence="1">
    <location>
        <begin position="180"/>
        <end position="192"/>
    </location>
</feature>
<keyword evidence="4" id="KW-1185">Reference proteome</keyword>
<evidence type="ECO:0000313" key="4">
    <source>
        <dbReference type="Proteomes" id="UP000799437"/>
    </source>
</evidence>
<dbReference type="AlphaFoldDB" id="A0A6A6VWW2"/>
<evidence type="ECO:0000259" key="2">
    <source>
        <dbReference type="Pfam" id="PF23155"/>
    </source>
</evidence>
<organism evidence="3 4">
    <name type="scientific">Pseudovirgaria hyperparasitica</name>
    <dbReference type="NCBI Taxonomy" id="470096"/>
    <lineage>
        <taxon>Eukaryota</taxon>
        <taxon>Fungi</taxon>
        <taxon>Dikarya</taxon>
        <taxon>Ascomycota</taxon>
        <taxon>Pezizomycotina</taxon>
        <taxon>Dothideomycetes</taxon>
        <taxon>Dothideomycetes incertae sedis</taxon>
        <taxon>Acrospermales</taxon>
        <taxon>Acrospermaceae</taxon>
        <taxon>Pseudovirgaria</taxon>
    </lineage>
</organism>
<dbReference type="EMBL" id="ML996578">
    <property type="protein sequence ID" value="KAF2755082.1"/>
    <property type="molecule type" value="Genomic_DNA"/>
</dbReference>
<evidence type="ECO:0000256" key="1">
    <source>
        <dbReference type="SAM" id="MobiDB-lite"/>
    </source>
</evidence>
<protein>
    <recommendedName>
        <fullName evidence="2">DUF7053 domain-containing protein</fullName>
    </recommendedName>
</protein>
<feature type="region of interest" description="Disordered" evidence="1">
    <location>
        <begin position="174"/>
        <end position="354"/>
    </location>
</feature>
<gene>
    <name evidence="3" type="ORF">EJ05DRAFT_121923</name>
</gene>
<sequence>MSKRTYFTTVTPLPPSISKETVMETFHNHFDMIDLGPLVVSRTKCEPPDHASEEERKCQWYTITDRVSYLPGGLAEGNVSFNASFHDLHDGLQTHVFAPMGVNIKGKWSVGGSLPGEPRETSELGIGAPKEGLYIREDVDLRCNMLVMAFVKKNLKKSHEELVQRLINRLIEKERVSGRPPRPSKPDAPLPPAYHDQTSMDQKPSSSQTQSGYYAPDTKRPQQHPLQASQNDQYGRSSTSQHSIQSSHSQPHVTQSQYASGSTQTPPAQDSKYPYPQGPHPSSYHQPSQNHGPQSRQYSEPQLSTHQPQYNQTQQQLPPSYAGNISTNNPSLMPQESRPGLPTGSSHTPAEMQG</sequence>